<protein>
    <submittedName>
        <fullName evidence="2">SMI1/KNR4 family protein</fullName>
    </submittedName>
</protein>
<evidence type="ECO:0000313" key="3">
    <source>
        <dbReference type="Proteomes" id="UP001463665"/>
    </source>
</evidence>
<dbReference type="SMART" id="SM00860">
    <property type="entry name" value="SMI1_KNR4"/>
    <property type="match status" value="1"/>
</dbReference>
<name>A0AAU6WP91_9FLAO</name>
<reference evidence="2 3" key="1">
    <citation type="submission" date="2024-04" db="EMBL/GenBank/DDBJ databases">
        <title>Genome sequencing and assembly of rice foliar adapted Chryseobacterium endophyticum OsEnb-ALM-A6.</title>
        <authorList>
            <person name="Kumar S."/>
            <person name="Javed M."/>
            <person name="Chouhan V."/>
            <person name="Charishma K."/>
            <person name="Patel A."/>
            <person name="Kumar M."/>
            <person name="Sahu K.P."/>
            <person name="Kumar A."/>
        </authorList>
    </citation>
    <scope>NUCLEOTIDE SEQUENCE [LARGE SCALE GENOMIC DNA]</scope>
    <source>
        <strain evidence="2 3">OsEnb-ALM-A6</strain>
    </source>
</reference>
<feature type="domain" description="Knr4/Smi1-like" evidence="1">
    <location>
        <begin position="34"/>
        <end position="186"/>
    </location>
</feature>
<proteinExistence type="predicted"/>
<dbReference type="SUPFAM" id="SSF160631">
    <property type="entry name" value="SMI1/KNR4-like"/>
    <property type="match status" value="1"/>
</dbReference>
<dbReference type="InterPro" id="IPR018958">
    <property type="entry name" value="Knr4/Smi1-like_dom"/>
</dbReference>
<dbReference type="AlphaFoldDB" id="A0AAU6WP91"/>
<dbReference type="Pfam" id="PF09346">
    <property type="entry name" value="SMI1_KNR4"/>
    <property type="match status" value="1"/>
</dbReference>
<sequence>MNPIAEQYIAGLKKAYYENQGKESWEYFEKIKHGIAEENIQKLKELYPEIPDALIDLLKYVDGTYWKEYEGEKIAFYFLGSDMEEYPYYLLSSGEIIENHDLAFRYYADYIEGKYEGVDIDEKITGTAKSLNWLHFSDCMNNGGTSQLFIDFSPSEKGTKGQIVRFVHDPDEFTVIADSFEEYLKMLMANGYNFINEEFME</sequence>
<evidence type="ECO:0000259" key="1">
    <source>
        <dbReference type="SMART" id="SM00860"/>
    </source>
</evidence>
<evidence type="ECO:0000313" key="2">
    <source>
        <dbReference type="EMBL" id="XAO74393.1"/>
    </source>
</evidence>
<dbReference type="Gene3D" id="3.40.1580.10">
    <property type="entry name" value="SMI1/KNR4-like"/>
    <property type="match status" value="1"/>
</dbReference>
<dbReference type="EMBL" id="CP154834">
    <property type="protein sequence ID" value="XAO74393.1"/>
    <property type="molecule type" value="Genomic_DNA"/>
</dbReference>
<keyword evidence="3" id="KW-1185">Reference proteome</keyword>
<gene>
    <name evidence="2" type="ORF">AAFP95_22825</name>
</gene>
<accession>A0AAU6WP91</accession>
<organism evidence="2 3">
    <name type="scientific">Chryseobacterium endophyticum</name>
    <dbReference type="NCBI Taxonomy" id="1854762"/>
    <lineage>
        <taxon>Bacteria</taxon>
        <taxon>Pseudomonadati</taxon>
        <taxon>Bacteroidota</taxon>
        <taxon>Flavobacteriia</taxon>
        <taxon>Flavobacteriales</taxon>
        <taxon>Weeksellaceae</taxon>
        <taxon>Chryseobacterium group</taxon>
        <taxon>Chryseobacterium</taxon>
    </lineage>
</organism>
<dbReference type="Proteomes" id="UP001463665">
    <property type="component" value="Chromosome"/>
</dbReference>
<dbReference type="InterPro" id="IPR037883">
    <property type="entry name" value="Knr4/Smi1-like_sf"/>
</dbReference>
<dbReference type="RefSeq" id="WP_294239562.1">
    <property type="nucleotide sequence ID" value="NZ_CP154834.1"/>
</dbReference>